<evidence type="ECO:0000313" key="10">
    <source>
        <dbReference type="Proteomes" id="UP000182840"/>
    </source>
</evidence>
<accession>A0A1L3SUS6</accession>
<evidence type="ECO:0000256" key="5">
    <source>
        <dbReference type="ARBA" id="ARBA00022989"/>
    </source>
</evidence>
<dbReference type="EMBL" id="CP018171">
    <property type="protein sequence ID" value="APH73128.1"/>
    <property type="molecule type" value="Genomic_DNA"/>
</dbReference>
<feature type="transmembrane region" description="Helical" evidence="7">
    <location>
        <begin position="344"/>
        <end position="368"/>
    </location>
</feature>
<feature type="transmembrane region" description="Helical" evidence="7">
    <location>
        <begin position="6"/>
        <end position="39"/>
    </location>
</feature>
<keyword evidence="7" id="KW-0813">Transport</keyword>
<keyword evidence="5 7" id="KW-1133">Transmembrane helix</keyword>
<feature type="transmembrane region" description="Helical" evidence="7">
    <location>
        <begin position="374"/>
        <end position="392"/>
    </location>
</feature>
<protein>
    <recommendedName>
        <fullName evidence="7">TRAP transporter large permease protein</fullName>
    </recommendedName>
</protein>
<dbReference type="InterPro" id="IPR010656">
    <property type="entry name" value="DctM"/>
</dbReference>
<feature type="transmembrane region" description="Helical" evidence="7">
    <location>
        <begin position="177"/>
        <end position="199"/>
    </location>
</feature>
<feature type="transmembrane region" description="Helical" evidence="7">
    <location>
        <begin position="141"/>
        <end position="165"/>
    </location>
</feature>
<evidence type="ECO:0000256" key="3">
    <source>
        <dbReference type="ARBA" id="ARBA00022519"/>
    </source>
</evidence>
<evidence type="ECO:0000256" key="6">
    <source>
        <dbReference type="ARBA" id="ARBA00023136"/>
    </source>
</evidence>
<organism evidence="9 10">
    <name type="scientific">Aquibium oceanicum</name>
    <dbReference type="NCBI Taxonomy" id="1670800"/>
    <lineage>
        <taxon>Bacteria</taxon>
        <taxon>Pseudomonadati</taxon>
        <taxon>Pseudomonadota</taxon>
        <taxon>Alphaproteobacteria</taxon>
        <taxon>Hyphomicrobiales</taxon>
        <taxon>Phyllobacteriaceae</taxon>
        <taxon>Aquibium</taxon>
    </lineage>
</organism>
<sequence>MTNDVIAIGGFVVLFLLLLLRVPIGVAMGIVGVGGFGLLSSWTPALNLLSLSPIRTVTDYSLGLVPMFILMGAVASASGMSAELYRAANAFLGHRRGGLAMATIVACGGFSAICGSSVATAATMAKVALPEMKRYGYPDTLATGSIAGGGTLGVLIPPSIVLAIYGVMTEQDIGRLFIAGLVPGILALLMYLATVRLYVAFSGGGIPAHEKAGWSERFAALRGVWAILLLFVFVIGGIYGGMFTPSEAAGMGAAGAIIISVVRGRMGWRRLFQSLLESIQVTAGIFLILIGAILFGYFLTITQTPQKVTNFLLAMELGPYPTLLLILAFMLVLGCVLDAMAMIILMIPILFPVVLALGFDPIWFGVIIVMTVELGLITPPIGMNVFVINTLARDVSLPTIYRGVLPFVATDIIRLGLLIAFPWVVMWLPNTMQ</sequence>
<dbReference type="Pfam" id="PF06808">
    <property type="entry name" value="DctM"/>
    <property type="match status" value="1"/>
</dbReference>
<keyword evidence="3 7" id="KW-0997">Cell inner membrane</keyword>
<evidence type="ECO:0000256" key="7">
    <source>
        <dbReference type="RuleBase" id="RU369079"/>
    </source>
</evidence>
<evidence type="ECO:0000256" key="2">
    <source>
        <dbReference type="ARBA" id="ARBA00022475"/>
    </source>
</evidence>
<reference evidence="10" key="1">
    <citation type="submission" date="2016-11" db="EMBL/GenBank/DDBJ databases">
        <title>Mesorhizobium oceanicum sp. nov., isolated from deep seawater in South China Sea.</title>
        <authorList>
            <person name="Fu G.-Y."/>
        </authorList>
    </citation>
    <scope>NUCLEOTIDE SEQUENCE [LARGE SCALE GENOMIC DNA]</scope>
    <source>
        <strain evidence="10">B7</strain>
    </source>
</reference>
<name>A0A1L3SUS6_9HYPH</name>
<comment type="function">
    <text evidence="7">Part of the tripartite ATP-independent periplasmic (TRAP) transport system.</text>
</comment>
<dbReference type="PIRSF" id="PIRSF006066">
    <property type="entry name" value="HI0050"/>
    <property type="match status" value="1"/>
</dbReference>
<evidence type="ECO:0000256" key="1">
    <source>
        <dbReference type="ARBA" id="ARBA00004429"/>
    </source>
</evidence>
<dbReference type="PANTHER" id="PTHR33362:SF5">
    <property type="entry name" value="C4-DICARBOXYLATE TRAP TRANSPORTER LARGE PERMEASE PROTEIN DCTM"/>
    <property type="match status" value="1"/>
</dbReference>
<feature type="transmembrane region" description="Helical" evidence="7">
    <location>
        <begin position="319"/>
        <end position="337"/>
    </location>
</feature>
<keyword evidence="6 7" id="KW-0472">Membrane</keyword>
<keyword evidence="4 7" id="KW-0812">Transmembrane</keyword>
<feature type="domain" description="TRAP C4-dicarboxylate transport system permease DctM subunit" evidence="8">
    <location>
        <begin position="11"/>
        <end position="424"/>
    </location>
</feature>
<dbReference type="Proteomes" id="UP000182840">
    <property type="component" value="Chromosome"/>
</dbReference>
<evidence type="ECO:0000256" key="4">
    <source>
        <dbReference type="ARBA" id="ARBA00022692"/>
    </source>
</evidence>
<comment type="similarity">
    <text evidence="7">Belongs to the TRAP transporter large permease family.</text>
</comment>
<feature type="transmembrane region" description="Helical" evidence="7">
    <location>
        <begin position="220"/>
        <end position="242"/>
    </location>
</feature>
<feature type="transmembrane region" description="Helical" evidence="7">
    <location>
        <begin position="278"/>
        <end position="299"/>
    </location>
</feature>
<dbReference type="GO" id="GO:0022857">
    <property type="term" value="F:transmembrane transporter activity"/>
    <property type="evidence" value="ECO:0007669"/>
    <property type="project" value="UniProtKB-UniRule"/>
</dbReference>
<comment type="subcellular location">
    <subcellularLocation>
        <location evidence="1 7">Cell inner membrane</location>
        <topology evidence="1 7">Multi-pass membrane protein</topology>
    </subcellularLocation>
</comment>
<dbReference type="GO" id="GO:0005886">
    <property type="term" value="C:plasma membrane"/>
    <property type="evidence" value="ECO:0007669"/>
    <property type="project" value="UniProtKB-SubCell"/>
</dbReference>
<comment type="subunit">
    <text evidence="7">The complex comprises the extracytoplasmic solute receptor protein and the two transmembrane proteins.</text>
</comment>
<evidence type="ECO:0000313" key="9">
    <source>
        <dbReference type="EMBL" id="APH73128.1"/>
    </source>
</evidence>
<keyword evidence="2" id="KW-1003">Cell membrane</keyword>
<dbReference type="KEGG" id="meso:BSQ44_18465"/>
<dbReference type="RefSeq" id="WP_072606599.1">
    <property type="nucleotide sequence ID" value="NZ_CP018171.1"/>
</dbReference>
<feature type="transmembrane region" description="Helical" evidence="7">
    <location>
        <begin position="60"/>
        <end position="79"/>
    </location>
</feature>
<feature type="transmembrane region" description="Helical" evidence="7">
    <location>
        <begin position="99"/>
        <end position="129"/>
    </location>
</feature>
<dbReference type="PANTHER" id="PTHR33362">
    <property type="entry name" value="SIALIC ACID TRAP TRANSPORTER PERMEASE PROTEIN SIAT-RELATED"/>
    <property type="match status" value="1"/>
</dbReference>
<keyword evidence="10" id="KW-1185">Reference proteome</keyword>
<feature type="transmembrane region" description="Helical" evidence="7">
    <location>
        <begin position="404"/>
        <end position="428"/>
    </location>
</feature>
<dbReference type="AlphaFoldDB" id="A0A1L3SUS6"/>
<dbReference type="STRING" id="1670800.BSQ44_18465"/>
<evidence type="ECO:0000259" key="8">
    <source>
        <dbReference type="Pfam" id="PF06808"/>
    </source>
</evidence>
<proteinExistence type="inferred from homology"/>
<gene>
    <name evidence="9" type="ORF">BSQ44_18465</name>
</gene>
<dbReference type="InterPro" id="IPR004681">
    <property type="entry name" value="TRAP_DctM"/>
</dbReference>
<dbReference type="NCBIfam" id="TIGR00786">
    <property type="entry name" value="dctM"/>
    <property type="match status" value="1"/>
</dbReference>